<dbReference type="NCBIfam" id="TIGR01051">
    <property type="entry name" value="topA_bact"/>
    <property type="match status" value="1"/>
</dbReference>
<sequence>MAAKKTVKQDEAVPQEIEKSAKSSSVKKAAKAETVKKTAKTTKTAKASAGTTTKKKAPAKKSATKTTRSQKFSQYDGKTLVVVESPAKAKTLEKILGTRYKVLASVGHVRDLPKGRLAIDVEHDFEPEYIQVRGKADLIKTLKGASAASERTLLASDPDREGEAIAWHLASLLDIDTQQQCRIRMHEITEHGVRSAISEPDMINMELVEAQQARRVLDRLVGYELSPLLWYKVQRGLSAGRVQSVALRIVCEREEEIERFIPEEYWLMDVDANSLDKKRSYKLRVEKYKNKPLTINNEEEALKIEGEIRAGRLTVDDFSTKESKKQPSPPFKTSTLQQEASRRCGFAPKRTMRIAQALYEGIEIPGRGPTGLITYMRTDSLRLAPEALESSRAFIANSFGRNYLPDKPNEYMPKGKAQDAHEAIRATDAMLTPESIKDYLTPEQYRLYELIWSRFIASQMRDAVVARTNLVCSSADYQMKQSGVVATFDGWGRVYPLGIKDITMEPAVKGEELAIEKIVKEQKFTQPLPRYTEAGLVKALEEKGIGRPSTYATIIDTLSLRGYVDRGEEDKKLIPTKLGRLVNNFLVRYFSSIVNEGFTATMEKELDQIESGEIEWKKLMADFWKGFKPVVDEVSAHGESMRPEPELIGEKCPECGHELIVKRGRFGEFIACTGYPECKYTRKIVKTTGIKCPKCGQGELIRRKTTKGKMKGRFFYGCERYPDCDYVSWKKPGKEGAAEEEAQVVEPNDTDM</sequence>
<feature type="compositionally biased region" description="Basic and acidic residues" evidence="11">
    <location>
        <begin position="315"/>
        <end position="325"/>
    </location>
</feature>
<dbReference type="Pfam" id="PF01131">
    <property type="entry name" value="Topoisom_bac"/>
    <property type="match status" value="1"/>
</dbReference>
<dbReference type="AlphaFoldDB" id="A0A1B2I5F5"/>
<dbReference type="InterPro" id="IPR028612">
    <property type="entry name" value="Topoisom_1_IA"/>
</dbReference>
<keyword evidence="9 10" id="KW-0413">Isomerase</keyword>
<keyword evidence="6" id="KW-0460">Magnesium</keyword>
<keyword evidence="4" id="KW-0863">Zinc-finger</keyword>
<evidence type="ECO:0000313" key="15">
    <source>
        <dbReference type="EMBL" id="ANZ45209.1"/>
    </source>
</evidence>
<feature type="site" description="Interaction with DNA" evidence="10">
    <location>
        <position position="223"/>
    </location>
</feature>
<comment type="catalytic activity">
    <reaction evidence="1 10">
        <text>ATP-independent breakage of single-stranded DNA, followed by passage and rejoining.</text>
        <dbReference type="EC" id="5.6.2.1"/>
    </reaction>
</comment>
<feature type="site" description="Interaction with DNA" evidence="10">
    <location>
        <position position="218"/>
    </location>
</feature>
<feature type="domain" description="Toprim" evidence="12">
    <location>
        <begin position="78"/>
        <end position="189"/>
    </location>
</feature>
<evidence type="ECO:0000256" key="7">
    <source>
        <dbReference type="ARBA" id="ARBA00023029"/>
    </source>
</evidence>
<keyword evidence="8 10" id="KW-0238">DNA-binding</keyword>
<dbReference type="PROSITE" id="PS50880">
    <property type="entry name" value="TOPRIM"/>
    <property type="match status" value="1"/>
</dbReference>
<dbReference type="Gene3D" id="2.70.20.10">
    <property type="entry name" value="Topoisomerase I, domain 3"/>
    <property type="match status" value="1"/>
</dbReference>
<dbReference type="SUPFAM" id="SSF56712">
    <property type="entry name" value="Prokaryotic type I DNA topoisomerase"/>
    <property type="match status" value="1"/>
</dbReference>
<dbReference type="InterPro" id="IPR013497">
    <property type="entry name" value="Topo_IA_cen"/>
</dbReference>
<feature type="compositionally biased region" description="Basic and acidic residues" evidence="11">
    <location>
        <begin position="7"/>
        <end position="21"/>
    </location>
</feature>
<comment type="subunit">
    <text evidence="10">Monomer.</text>
</comment>
<feature type="site" description="Interaction with DNA" evidence="10">
    <location>
        <position position="561"/>
    </location>
</feature>
<evidence type="ECO:0000256" key="9">
    <source>
        <dbReference type="ARBA" id="ARBA00023235"/>
    </source>
</evidence>
<comment type="function">
    <text evidence="10">Releases the supercoiling and torsional tension of DNA, which is introduced during the DNA replication and transcription, by transiently cleaving and rejoining one strand of the DNA duplex. Introduces a single-strand break via transesterification at a target site in duplex DNA. The scissile phosphodiester is attacked by the catalytic tyrosine of the enzyme, resulting in the formation of a DNA-(5'-phosphotyrosyl)-enzyme intermediate and the expulsion of a 3'-OH DNA strand. The free DNA strand then undergoes passage around the unbroken strand, thus removing DNA supercoils. Finally, in the religation step, the DNA 3'-OH attacks the covalent intermediate to expel the active-site tyrosine and restore the DNA phosphodiester backbone.</text>
</comment>
<dbReference type="RefSeq" id="WP_066745063.1">
    <property type="nucleotide sequence ID" value="NZ_CP016757.1"/>
</dbReference>
<dbReference type="Proteomes" id="UP000093044">
    <property type="component" value="Chromosome"/>
</dbReference>
<evidence type="ECO:0000256" key="10">
    <source>
        <dbReference type="HAMAP-Rule" id="MF_00952"/>
    </source>
</evidence>
<feature type="compositionally biased region" description="Acidic residues" evidence="11">
    <location>
        <begin position="738"/>
        <end position="752"/>
    </location>
</feature>
<feature type="site" description="Interaction with DNA" evidence="10">
    <location>
        <position position="215"/>
    </location>
</feature>
<evidence type="ECO:0000256" key="8">
    <source>
        <dbReference type="ARBA" id="ARBA00023125"/>
    </source>
</evidence>
<feature type="domain" description="Topo IA-type catalytic" evidence="14">
    <location>
        <begin position="204"/>
        <end position="631"/>
    </location>
</feature>
<name>A0A1B2I5F5_9BACT</name>
<feature type="compositionally biased region" description="Low complexity" evidence="11">
    <location>
        <begin position="41"/>
        <end position="52"/>
    </location>
</feature>
<dbReference type="PROSITE" id="PS00396">
    <property type="entry name" value="TOPO_IA_1"/>
    <property type="match status" value="1"/>
</dbReference>
<dbReference type="InterPro" id="IPR013826">
    <property type="entry name" value="Topo_IA_cen_sub3"/>
</dbReference>
<dbReference type="InterPro" id="IPR013825">
    <property type="entry name" value="Topo_IA_cen_sub2"/>
</dbReference>
<feature type="site" description="Interaction with DNA" evidence="10">
    <location>
        <position position="214"/>
    </location>
</feature>
<organism evidence="15 16">
    <name type="scientific">Cloacibacillus porcorum</name>
    <dbReference type="NCBI Taxonomy" id="1197717"/>
    <lineage>
        <taxon>Bacteria</taxon>
        <taxon>Thermotogati</taxon>
        <taxon>Synergistota</taxon>
        <taxon>Synergistia</taxon>
        <taxon>Synergistales</taxon>
        <taxon>Synergistaceae</taxon>
        <taxon>Cloacibacillus</taxon>
    </lineage>
</organism>
<feature type="region of interest" description="Disordered" evidence="11">
    <location>
        <begin position="315"/>
        <end position="342"/>
    </location>
</feature>
<dbReference type="PROSITE" id="PS51999">
    <property type="entry name" value="ZF_GRF"/>
    <property type="match status" value="1"/>
</dbReference>
<evidence type="ECO:0000256" key="2">
    <source>
        <dbReference type="ARBA" id="ARBA00009446"/>
    </source>
</evidence>
<feature type="site" description="Interaction with DNA" evidence="10">
    <location>
        <position position="377"/>
    </location>
</feature>
<dbReference type="HAMAP" id="MF_00952">
    <property type="entry name" value="Topoisom_1_prok"/>
    <property type="match status" value="1"/>
</dbReference>
<dbReference type="Pfam" id="PF01751">
    <property type="entry name" value="Toprim"/>
    <property type="match status" value="1"/>
</dbReference>
<dbReference type="InterPro" id="IPR000380">
    <property type="entry name" value="Topo_IA"/>
</dbReference>
<dbReference type="GO" id="GO:0008270">
    <property type="term" value="F:zinc ion binding"/>
    <property type="evidence" value="ECO:0007669"/>
    <property type="project" value="UniProtKB-KW"/>
</dbReference>
<keyword evidence="16" id="KW-1185">Reference proteome</keyword>
<gene>
    <name evidence="10" type="primary">topA</name>
    <name evidence="15" type="ORF">BED41_09085</name>
</gene>
<feature type="site" description="Interaction with DNA" evidence="10">
    <location>
        <position position="230"/>
    </location>
</feature>
<dbReference type="InterPro" id="IPR010666">
    <property type="entry name" value="Znf_GRF"/>
</dbReference>
<reference evidence="15" key="1">
    <citation type="submission" date="2016-08" db="EMBL/GenBank/DDBJ databases">
        <title>Complete genome of Cloacibacillus porcorum.</title>
        <authorList>
            <person name="Looft T."/>
            <person name="Bayles D.O."/>
            <person name="Alt D.P."/>
        </authorList>
    </citation>
    <scope>NUCLEOTIDE SEQUENCE [LARGE SCALE GENOMIC DNA]</scope>
    <source>
        <strain evidence="15">CL-84</strain>
    </source>
</reference>
<dbReference type="Gene3D" id="3.40.50.140">
    <property type="match status" value="1"/>
</dbReference>
<dbReference type="EMBL" id="CP016757">
    <property type="protein sequence ID" value="ANZ45209.1"/>
    <property type="molecule type" value="Genomic_DNA"/>
</dbReference>
<feature type="active site" description="O-(5'-phospho-DNA)-tyrosine intermediate" evidence="10">
    <location>
        <position position="375"/>
    </location>
</feature>
<evidence type="ECO:0000259" key="14">
    <source>
        <dbReference type="PROSITE" id="PS52039"/>
    </source>
</evidence>
<dbReference type="InterPro" id="IPR005733">
    <property type="entry name" value="TopoI_bac-type"/>
</dbReference>
<evidence type="ECO:0000256" key="5">
    <source>
        <dbReference type="ARBA" id="ARBA00022833"/>
    </source>
</evidence>
<dbReference type="CDD" id="cd00186">
    <property type="entry name" value="TOP1Ac"/>
    <property type="match status" value="1"/>
</dbReference>
<dbReference type="SMART" id="SM00493">
    <property type="entry name" value="TOPRIM"/>
    <property type="match status" value="1"/>
</dbReference>
<dbReference type="CDD" id="cd03363">
    <property type="entry name" value="TOPRIM_TopoIA_TopoI"/>
    <property type="match status" value="1"/>
</dbReference>
<dbReference type="InterPro" id="IPR003601">
    <property type="entry name" value="Topo_IA_2"/>
</dbReference>
<evidence type="ECO:0000256" key="3">
    <source>
        <dbReference type="ARBA" id="ARBA00022723"/>
    </source>
</evidence>
<feature type="domain" description="GRF-type" evidence="13">
    <location>
        <begin position="692"/>
        <end position="733"/>
    </location>
</feature>
<dbReference type="InterPro" id="IPR023405">
    <property type="entry name" value="Topo_IA_core_domain"/>
</dbReference>
<dbReference type="InterPro" id="IPR023406">
    <property type="entry name" value="Topo_IA_AS"/>
</dbReference>
<dbReference type="OrthoDB" id="9804262at2"/>
<comment type="similarity">
    <text evidence="2 10">Belongs to the type IA topoisomerase family.</text>
</comment>
<dbReference type="GO" id="GO:0006265">
    <property type="term" value="P:DNA topological change"/>
    <property type="evidence" value="ECO:0007669"/>
    <property type="project" value="UniProtKB-UniRule"/>
</dbReference>
<accession>A0A1B2I5F5</accession>
<dbReference type="PRINTS" id="PR00417">
    <property type="entry name" value="PRTPISMRASEI"/>
</dbReference>
<dbReference type="Pfam" id="PF01396">
    <property type="entry name" value="Zn_ribbon_Top1"/>
    <property type="match status" value="2"/>
</dbReference>
<evidence type="ECO:0000313" key="16">
    <source>
        <dbReference type="Proteomes" id="UP000093044"/>
    </source>
</evidence>
<feature type="compositionally biased region" description="Basic residues" evidence="11">
    <location>
        <begin position="53"/>
        <end position="63"/>
    </location>
</feature>
<evidence type="ECO:0000256" key="6">
    <source>
        <dbReference type="ARBA" id="ARBA00022842"/>
    </source>
</evidence>
<keyword evidence="7 10" id="KW-0799">Topoisomerase</keyword>
<dbReference type="Gene3D" id="1.10.290.10">
    <property type="entry name" value="Topoisomerase I, domain 4"/>
    <property type="match status" value="1"/>
</dbReference>
<dbReference type="PROSITE" id="PS52039">
    <property type="entry name" value="TOPO_IA_2"/>
    <property type="match status" value="1"/>
</dbReference>
<dbReference type="InterPro" id="IPR034149">
    <property type="entry name" value="TOPRIM_TopoI"/>
</dbReference>
<dbReference type="SMART" id="SM00437">
    <property type="entry name" value="TOP1Ac"/>
    <property type="match status" value="1"/>
</dbReference>
<dbReference type="SUPFAM" id="SSF57783">
    <property type="entry name" value="Zinc beta-ribbon"/>
    <property type="match status" value="1"/>
</dbReference>
<dbReference type="InterPro" id="IPR003602">
    <property type="entry name" value="Topo_IA_DNA-bd_dom"/>
</dbReference>
<dbReference type="InterPro" id="IPR013824">
    <property type="entry name" value="Topo_IA_cen_sub1"/>
</dbReference>
<evidence type="ECO:0000259" key="12">
    <source>
        <dbReference type="PROSITE" id="PS50880"/>
    </source>
</evidence>
<evidence type="ECO:0000256" key="11">
    <source>
        <dbReference type="SAM" id="MobiDB-lite"/>
    </source>
</evidence>
<dbReference type="InterPro" id="IPR013498">
    <property type="entry name" value="Topo_IA_Znf"/>
</dbReference>
<keyword evidence="3" id="KW-0479">Metal-binding</keyword>
<protein>
    <recommendedName>
        <fullName evidence="10">DNA topoisomerase 1</fullName>
        <ecNumber evidence="10">5.6.2.1</ecNumber>
    </recommendedName>
    <alternativeName>
        <fullName evidence="10">DNA topoisomerase I</fullName>
    </alternativeName>
</protein>
<evidence type="ECO:0000256" key="1">
    <source>
        <dbReference type="ARBA" id="ARBA00000213"/>
    </source>
</evidence>
<dbReference type="GO" id="GO:0003917">
    <property type="term" value="F:DNA topoisomerase type I (single strand cut, ATP-independent) activity"/>
    <property type="evidence" value="ECO:0007669"/>
    <property type="project" value="UniProtKB-UniRule"/>
</dbReference>
<proteinExistence type="inferred from homology"/>
<evidence type="ECO:0000256" key="4">
    <source>
        <dbReference type="ARBA" id="ARBA00022771"/>
    </source>
</evidence>
<dbReference type="STRING" id="1197717.BED41_09085"/>
<feature type="region of interest" description="Interaction with DNA" evidence="10">
    <location>
        <begin position="238"/>
        <end position="243"/>
    </location>
</feature>
<dbReference type="EC" id="5.6.2.1" evidence="10"/>
<dbReference type="KEGG" id="cpor:BED41_09085"/>
<dbReference type="SMART" id="SM00436">
    <property type="entry name" value="TOP1Bc"/>
    <property type="match status" value="1"/>
</dbReference>
<dbReference type="InterPro" id="IPR006171">
    <property type="entry name" value="TOPRIM_dom"/>
</dbReference>
<dbReference type="GeneID" id="83058001"/>
<evidence type="ECO:0000259" key="13">
    <source>
        <dbReference type="PROSITE" id="PS51999"/>
    </source>
</evidence>
<keyword evidence="5" id="KW-0862">Zinc</keyword>
<dbReference type="GO" id="GO:0003677">
    <property type="term" value="F:DNA binding"/>
    <property type="evidence" value="ECO:0007669"/>
    <property type="project" value="UniProtKB-KW"/>
</dbReference>
<feature type="region of interest" description="Disordered" evidence="11">
    <location>
        <begin position="733"/>
        <end position="752"/>
    </location>
</feature>
<dbReference type="GO" id="GO:0005694">
    <property type="term" value="C:chromosome"/>
    <property type="evidence" value="ECO:0007669"/>
    <property type="project" value="InterPro"/>
</dbReference>
<dbReference type="PANTHER" id="PTHR42785:SF1">
    <property type="entry name" value="DNA TOPOISOMERASE"/>
    <property type="match status" value="1"/>
</dbReference>
<feature type="region of interest" description="Disordered" evidence="11">
    <location>
        <begin position="1"/>
        <end position="70"/>
    </location>
</feature>
<feature type="site" description="Interaction with DNA" evidence="10">
    <location>
        <position position="108"/>
    </location>
</feature>
<dbReference type="Gene3D" id="3.30.65.10">
    <property type="entry name" value="Bacterial Topoisomerase I, domain 1"/>
    <property type="match status" value="2"/>
</dbReference>
<dbReference type="Gene3D" id="1.10.460.10">
    <property type="entry name" value="Topoisomerase I, domain 2"/>
    <property type="match status" value="1"/>
</dbReference>
<dbReference type="PANTHER" id="PTHR42785">
    <property type="entry name" value="DNA TOPOISOMERASE, TYPE IA, CORE"/>
    <property type="match status" value="1"/>
</dbReference>